<dbReference type="SUPFAM" id="SSF55424">
    <property type="entry name" value="FAD/NAD-linked reductases, dimerisation (C-terminal) domain"/>
    <property type="match status" value="1"/>
</dbReference>
<dbReference type="Proteomes" id="UP000466307">
    <property type="component" value="Unassembled WGS sequence"/>
</dbReference>
<keyword evidence="4" id="KW-0560">Oxidoreductase</keyword>
<evidence type="ECO:0000256" key="4">
    <source>
        <dbReference type="ARBA" id="ARBA00023002"/>
    </source>
</evidence>
<dbReference type="Pfam" id="PF14759">
    <property type="entry name" value="Reductase_C"/>
    <property type="match status" value="1"/>
</dbReference>
<keyword evidence="8" id="KW-1185">Reference proteome</keyword>
<gene>
    <name evidence="7" type="ORF">GYA93_19930</name>
</gene>
<dbReference type="InterPro" id="IPR023753">
    <property type="entry name" value="FAD/NAD-binding_dom"/>
</dbReference>
<proteinExistence type="predicted"/>
<evidence type="ECO:0000313" key="7">
    <source>
        <dbReference type="EMBL" id="NDK91822.1"/>
    </source>
</evidence>
<protein>
    <submittedName>
        <fullName evidence="7">NAD(P)/FAD-dependent oxidoreductase</fullName>
    </submittedName>
</protein>
<sequence>MSDSGAGVVVVGAGLGAIRVAENLRTGGYTAPITLVGDEPYAPYDRPPLSKSVLLGKDDRPDLKADEFYADSQITLRLGTRVTAVDPAAKTVTVDDGSETATLGYDALVLATGLTPRPFPGAENVDGVHVLRTFDDAVTLREEIDGARTAVVIGAGFIGCEVASSLTERGLTVALVEPAPTPLAAALGEQIGALVTRMHIARGVDVRTGVGVAEIVVGDEGAVRAVRLTDGSELSADIVVVGIGSIPVVGYLDGSGIDLAPREAGGGVACDSVGLTGAADVYAVGDVANWRDAEGVPHRAEHWNHTVDQAAIVAREIVGDPEATAITASVPYFWSDQFGLKIQVLGSPTADDTVHVVDDDGTKFLAYYSRDGLLTGVVGAGKVGAVMKTRPKLQNPTPITDVVPAG</sequence>
<dbReference type="Gene3D" id="3.30.390.30">
    <property type="match status" value="1"/>
</dbReference>
<dbReference type="InterPro" id="IPR036188">
    <property type="entry name" value="FAD/NAD-bd_sf"/>
</dbReference>
<evidence type="ECO:0000256" key="2">
    <source>
        <dbReference type="ARBA" id="ARBA00022630"/>
    </source>
</evidence>
<dbReference type="SUPFAM" id="SSF51905">
    <property type="entry name" value="FAD/NAD(P)-binding domain"/>
    <property type="match status" value="2"/>
</dbReference>
<dbReference type="AlphaFoldDB" id="A0A7K3LUA0"/>
<evidence type="ECO:0000256" key="3">
    <source>
        <dbReference type="ARBA" id="ARBA00022827"/>
    </source>
</evidence>
<name>A0A7K3LUA0_9ACTN</name>
<reference evidence="7 8" key="1">
    <citation type="submission" date="2020-01" db="EMBL/GenBank/DDBJ databases">
        <title>Investigation of new actinobacteria for the biodesulphurisation of diesel fuel.</title>
        <authorList>
            <person name="Athi Narayanan S.M."/>
        </authorList>
    </citation>
    <scope>NUCLEOTIDE SEQUENCE [LARGE SCALE GENOMIC DNA]</scope>
    <source>
        <strain evidence="7 8">213E</strain>
    </source>
</reference>
<dbReference type="PRINTS" id="PR00411">
    <property type="entry name" value="PNDRDTASEI"/>
</dbReference>
<dbReference type="Pfam" id="PF07992">
    <property type="entry name" value="Pyr_redox_2"/>
    <property type="match status" value="1"/>
</dbReference>
<evidence type="ECO:0000256" key="1">
    <source>
        <dbReference type="ARBA" id="ARBA00001974"/>
    </source>
</evidence>
<keyword evidence="2" id="KW-0285">Flavoprotein</keyword>
<dbReference type="InterPro" id="IPR028202">
    <property type="entry name" value="Reductase_C"/>
</dbReference>
<dbReference type="GO" id="GO:0016651">
    <property type="term" value="F:oxidoreductase activity, acting on NAD(P)H"/>
    <property type="evidence" value="ECO:0007669"/>
    <property type="project" value="TreeGrafter"/>
</dbReference>
<comment type="caution">
    <text evidence="7">The sequence shown here is derived from an EMBL/GenBank/DDBJ whole genome shotgun (WGS) entry which is preliminary data.</text>
</comment>
<accession>A0A7K3LUA0</accession>
<evidence type="ECO:0000313" key="8">
    <source>
        <dbReference type="Proteomes" id="UP000466307"/>
    </source>
</evidence>
<keyword evidence="3" id="KW-0274">FAD</keyword>
<evidence type="ECO:0000259" key="5">
    <source>
        <dbReference type="Pfam" id="PF07992"/>
    </source>
</evidence>
<dbReference type="InterPro" id="IPR050446">
    <property type="entry name" value="FAD-oxidoreductase/Apoptosis"/>
</dbReference>
<evidence type="ECO:0000259" key="6">
    <source>
        <dbReference type="Pfam" id="PF14759"/>
    </source>
</evidence>
<dbReference type="GO" id="GO:0005737">
    <property type="term" value="C:cytoplasm"/>
    <property type="evidence" value="ECO:0007669"/>
    <property type="project" value="TreeGrafter"/>
</dbReference>
<organism evidence="7 8">
    <name type="scientific">Gordonia desulfuricans</name>
    <dbReference type="NCBI Taxonomy" id="89051"/>
    <lineage>
        <taxon>Bacteria</taxon>
        <taxon>Bacillati</taxon>
        <taxon>Actinomycetota</taxon>
        <taxon>Actinomycetes</taxon>
        <taxon>Mycobacteriales</taxon>
        <taxon>Gordoniaceae</taxon>
        <taxon>Gordonia</taxon>
    </lineage>
</organism>
<dbReference type="Gene3D" id="3.50.50.60">
    <property type="entry name" value="FAD/NAD(P)-binding domain"/>
    <property type="match status" value="2"/>
</dbReference>
<dbReference type="EMBL" id="JAADZU010000084">
    <property type="protein sequence ID" value="NDK91822.1"/>
    <property type="molecule type" value="Genomic_DNA"/>
</dbReference>
<feature type="domain" description="FAD/NAD(P)-binding" evidence="5">
    <location>
        <begin position="8"/>
        <end position="310"/>
    </location>
</feature>
<dbReference type="InterPro" id="IPR016156">
    <property type="entry name" value="FAD/NAD-linked_Rdtase_dimer_sf"/>
</dbReference>
<dbReference type="PANTHER" id="PTHR43557">
    <property type="entry name" value="APOPTOSIS-INDUCING FACTOR 1"/>
    <property type="match status" value="1"/>
</dbReference>
<feature type="domain" description="Reductase C-terminal" evidence="6">
    <location>
        <begin position="332"/>
        <end position="397"/>
    </location>
</feature>
<dbReference type="RefSeq" id="WP_059040002.1">
    <property type="nucleotide sequence ID" value="NZ_JAADZU010000084.1"/>
</dbReference>
<comment type="cofactor">
    <cofactor evidence="1">
        <name>FAD</name>
        <dbReference type="ChEBI" id="CHEBI:57692"/>
    </cofactor>
</comment>
<dbReference type="PRINTS" id="PR00368">
    <property type="entry name" value="FADPNR"/>
</dbReference>
<dbReference type="PANTHER" id="PTHR43557:SF2">
    <property type="entry name" value="RIESKE DOMAIN-CONTAINING PROTEIN-RELATED"/>
    <property type="match status" value="1"/>
</dbReference>